<dbReference type="AlphaFoldDB" id="A0A1Y2M9H7"/>
<proteinExistence type="predicted"/>
<keyword evidence="2" id="KW-1185">Reference proteome</keyword>
<evidence type="ECO:0000313" key="2">
    <source>
        <dbReference type="Proteomes" id="UP000193240"/>
    </source>
</evidence>
<dbReference type="Proteomes" id="UP000193240">
    <property type="component" value="Unassembled WGS sequence"/>
</dbReference>
<name>A0A1Y2M9H7_EPING</name>
<dbReference type="InParanoid" id="A0A1Y2M9H7"/>
<dbReference type="EMBL" id="KZ107840">
    <property type="protein sequence ID" value="OSS52137.1"/>
    <property type="molecule type" value="Genomic_DNA"/>
</dbReference>
<sequence length="131" mass="14561">MNNNESDDTRAMLMPTLFSCDGLKAAFKLYYSLSCSPCRHEATMMYDAGARKLDMEDRDTLLRPCIISQYTQPSPAKTSTPLRAALDVIFVRRGVCPRSALRNTRGATFGDSVARERVKGSDRQAMQVADS</sequence>
<reference evidence="1 2" key="1">
    <citation type="journal article" date="2017" name="Genome Announc.">
        <title>Genome sequence of the saprophytic ascomycete Epicoccum nigrum ICMP 19927 strain isolated from New Zealand.</title>
        <authorList>
            <person name="Fokin M."/>
            <person name="Fleetwood D."/>
            <person name="Weir B.S."/>
            <person name="Villas-Boas S.G."/>
        </authorList>
    </citation>
    <scope>NUCLEOTIDE SEQUENCE [LARGE SCALE GENOMIC DNA]</scope>
    <source>
        <strain evidence="1 2">ICMP 19927</strain>
    </source>
</reference>
<organism evidence="1 2">
    <name type="scientific">Epicoccum nigrum</name>
    <name type="common">Soil fungus</name>
    <name type="synonym">Epicoccum purpurascens</name>
    <dbReference type="NCBI Taxonomy" id="105696"/>
    <lineage>
        <taxon>Eukaryota</taxon>
        <taxon>Fungi</taxon>
        <taxon>Dikarya</taxon>
        <taxon>Ascomycota</taxon>
        <taxon>Pezizomycotina</taxon>
        <taxon>Dothideomycetes</taxon>
        <taxon>Pleosporomycetidae</taxon>
        <taxon>Pleosporales</taxon>
        <taxon>Pleosporineae</taxon>
        <taxon>Didymellaceae</taxon>
        <taxon>Epicoccum</taxon>
    </lineage>
</organism>
<gene>
    <name evidence="1" type="ORF">B5807_03759</name>
</gene>
<protein>
    <submittedName>
        <fullName evidence="1">Uncharacterized protein</fullName>
    </submittedName>
</protein>
<accession>A0A1Y2M9H7</accession>
<evidence type="ECO:0000313" key="1">
    <source>
        <dbReference type="EMBL" id="OSS52137.1"/>
    </source>
</evidence>